<dbReference type="AlphaFoldDB" id="A0AAV4IBQ4"/>
<dbReference type="InterPro" id="IPR001878">
    <property type="entry name" value="Znf_CCHC"/>
</dbReference>
<evidence type="ECO:0000256" key="1">
    <source>
        <dbReference type="PROSITE-ProRule" id="PRU00047"/>
    </source>
</evidence>
<dbReference type="Gene3D" id="4.10.60.10">
    <property type="entry name" value="Zinc finger, CCHC-type"/>
    <property type="match status" value="1"/>
</dbReference>
<organism evidence="3 4">
    <name type="scientific">Elysia marginata</name>
    <dbReference type="NCBI Taxonomy" id="1093978"/>
    <lineage>
        <taxon>Eukaryota</taxon>
        <taxon>Metazoa</taxon>
        <taxon>Spiralia</taxon>
        <taxon>Lophotrochozoa</taxon>
        <taxon>Mollusca</taxon>
        <taxon>Gastropoda</taxon>
        <taxon>Heterobranchia</taxon>
        <taxon>Euthyneura</taxon>
        <taxon>Panpulmonata</taxon>
        <taxon>Sacoglossa</taxon>
        <taxon>Placobranchoidea</taxon>
        <taxon>Plakobranchidae</taxon>
        <taxon>Elysia</taxon>
    </lineage>
</organism>
<keyword evidence="1" id="KW-0862">Zinc</keyword>
<dbReference type="GO" id="GO:0008270">
    <property type="term" value="F:zinc ion binding"/>
    <property type="evidence" value="ECO:0007669"/>
    <property type="project" value="UniProtKB-KW"/>
</dbReference>
<dbReference type="PROSITE" id="PS50158">
    <property type="entry name" value="ZF_CCHC"/>
    <property type="match status" value="1"/>
</dbReference>
<dbReference type="Proteomes" id="UP000762676">
    <property type="component" value="Unassembled WGS sequence"/>
</dbReference>
<proteinExistence type="predicted"/>
<accession>A0AAV4IBQ4</accession>
<name>A0AAV4IBQ4_9GAST</name>
<keyword evidence="1" id="KW-0479">Metal-binding</keyword>
<dbReference type="GO" id="GO:0003676">
    <property type="term" value="F:nucleic acid binding"/>
    <property type="evidence" value="ECO:0007669"/>
    <property type="project" value="InterPro"/>
</dbReference>
<gene>
    <name evidence="3" type="ORF">ElyMa_002966400</name>
</gene>
<dbReference type="EMBL" id="BMAT01006112">
    <property type="protein sequence ID" value="GFS06489.1"/>
    <property type="molecule type" value="Genomic_DNA"/>
</dbReference>
<sequence length="136" mass="15672">MERKPKRCADLIVLAQQCVEAHGESSNFSKGLMEKKYKAPKKVKETRESTNNLVCYTCGKKWHLTKDCREKILTNTAPPPRCDYCKKLHHTKETSWKRQKSAAAVATDLKKEKTIQMYIWNADIPSSRCPTSVHFD</sequence>
<dbReference type="InterPro" id="IPR036875">
    <property type="entry name" value="Znf_CCHC_sf"/>
</dbReference>
<keyword evidence="4" id="KW-1185">Reference proteome</keyword>
<reference evidence="3 4" key="1">
    <citation type="journal article" date="2021" name="Elife">
        <title>Chloroplast acquisition without the gene transfer in kleptoplastic sea slugs, Plakobranchus ocellatus.</title>
        <authorList>
            <person name="Maeda T."/>
            <person name="Takahashi S."/>
            <person name="Yoshida T."/>
            <person name="Shimamura S."/>
            <person name="Takaki Y."/>
            <person name="Nagai Y."/>
            <person name="Toyoda A."/>
            <person name="Suzuki Y."/>
            <person name="Arimoto A."/>
            <person name="Ishii H."/>
            <person name="Satoh N."/>
            <person name="Nishiyama T."/>
            <person name="Hasebe M."/>
            <person name="Maruyama T."/>
            <person name="Minagawa J."/>
            <person name="Obokata J."/>
            <person name="Shigenobu S."/>
        </authorList>
    </citation>
    <scope>NUCLEOTIDE SEQUENCE [LARGE SCALE GENOMIC DNA]</scope>
</reference>
<feature type="domain" description="CCHC-type" evidence="2">
    <location>
        <begin position="55"/>
        <end position="70"/>
    </location>
</feature>
<evidence type="ECO:0000313" key="4">
    <source>
        <dbReference type="Proteomes" id="UP000762676"/>
    </source>
</evidence>
<protein>
    <recommendedName>
        <fullName evidence="2">CCHC-type domain-containing protein</fullName>
    </recommendedName>
</protein>
<comment type="caution">
    <text evidence="3">The sequence shown here is derived from an EMBL/GenBank/DDBJ whole genome shotgun (WGS) entry which is preliminary data.</text>
</comment>
<keyword evidence="1" id="KW-0863">Zinc-finger</keyword>
<evidence type="ECO:0000259" key="2">
    <source>
        <dbReference type="PROSITE" id="PS50158"/>
    </source>
</evidence>
<dbReference type="SUPFAM" id="SSF57756">
    <property type="entry name" value="Retrovirus zinc finger-like domains"/>
    <property type="match status" value="1"/>
</dbReference>
<evidence type="ECO:0000313" key="3">
    <source>
        <dbReference type="EMBL" id="GFS06489.1"/>
    </source>
</evidence>